<name>A0A918QNL4_9ACTN</name>
<dbReference type="PANTHER" id="PTHR48050:SF13">
    <property type="entry name" value="STEROL 3-BETA-GLUCOSYLTRANSFERASE UGT80A2"/>
    <property type="match status" value="1"/>
</dbReference>
<evidence type="ECO:0000259" key="5">
    <source>
        <dbReference type="Pfam" id="PF21036"/>
    </source>
</evidence>
<comment type="similarity">
    <text evidence="1">Belongs to the glycosyltransferase 28 family.</text>
</comment>
<protein>
    <submittedName>
        <fullName evidence="6">Glycosyl transferase</fullName>
    </submittedName>
</protein>
<sequence>MRVLFTTIGSPSHGRAQLPLARALAAAGHEVRAATTPHVASVFERDDVQVTECMPDLMPGYHAMPELTALAARTDLDEEERGRLMMSLMARELSGAMARDLLDPLLPLAREFRPDLILRDGMDMASVLTAELLGIPQLPTPSGSTNSFDPAELLPGLNSLREEHGLPLQEDPLSIVPRGRVDYVPPAYSFTRHMPISLSYRQTVGVDRHAVLPQWITELPTDRPLVFAALGTALPMLQQRGDEAEENLKDVFPVAEPAGTLRTIIEALALLEECTVILSTSGLPADVEGVPSHVHVTEYLPQPLLLESVDLFLTHGGFNSVRESLRTATPMAVLPQFGDQHGNAQRVEELGLGRRIADHTPEGIAAVCRAVLADASIGARARRARLAMLALPEIETAVADLENLVG</sequence>
<comment type="caution">
    <text evidence="6">The sequence shown here is derived from an EMBL/GenBank/DDBJ whole genome shotgun (WGS) entry which is preliminary data.</text>
</comment>
<dbReference type="AlphaFoldDB" id="A0A918QNL4"/>
<reference evidence="6" key="1">
    <citation type="journal article" date="2014" name="Int. J. Syst. Evol. Microbiol.">
        <title>Complete genome sequence of Corynebacterium casei LMG S-19264T (=DSM 44701T), isolated from a smear-ripened cheese.</title>
        <authorList>
            <consortium name="US DOE Joint Genome Institute (JGI-PGF)"/>
            <person name="Walter F."/>
            <person name="Albersmeier A."/>
            <person name="Kalinowski J."/>
            <person name="Ruckert C."/>
        </authorList>
    </citation>
    <scope>NUCLEOTIDE SEQUENCE</scope>
    <source>
        <strain evidence="6">JCM 4988</strain>
    </source>
</reference>
<gene>
    <name evidence="6" type="ORF">GCM10010387_64170</name>
</gene>
<accession>A0A918QNL4</accession>
<dbReference type="Proteomes" id="UP000630936">
    <property type="component" value="Unassembled WGS sequence"/>
</dbReference>
<dbReference type="SUPFAM" id="SSF53756">
    <property type="entry name" value="UDP-Glycosyltransferase/glycogen phosphorylase"/>
    <property type="match status" value="1"/>
</dbReference>
<evidence type="ECO:0000256" key="3">
    <source>
        <dbReference type="ARBA" id="ARBA00022679"/>
    </source>
</evidence>
<dbReference type="RefSeq" id="WP_190126818.1">
    <property type="nucleotide sequence ID" value="NZ_BMWG01000033.1"/>
</dbReference>
<evidence type="ECO:0000313" key="6">
    <source>
        <dbReference type="EMBL" id="GGZ61786.1"/>
    </source>
</evidence>
<dbReference type="Pfam" id="PF06722">
    <property type="entry name" value="EryCIII-like_C"/>
    <property type="match status" value="1"/>
</dbReference>
<feature type="domain" description="Erythromycin biosynthesis protein CIII-like C-terminal" evidence="4">
    <location>
        <begin position="267"/>
        <end position="404"/>
    </location>
</feature>
<dbReference type="GO" id="GO:0016758">
    <property type="term" value="F:hexosyltransferase activity"/>
    <property type="evidence" value="ECO:0007669"/>
    <property type="project" value="UniProtKB-ARBA"/>
</dbReference>
<dbReference type="GO" id="GO:0017000">
    <property type="term" value="P:antibiotic biosynthetic process"/>
    <property type="evidence" value="ECO:0007669"/>
    <property type="project" value="UniProtKB-ARBA"/>
</dbReference>
<proteinExistence type="inferred from homology"/>
<dbReference type="Gene3D" id="3.40.50.2000">
    <property type="entry name" value="Glycogen Phosphorylase B"/>
    <property type="match status" value="2"/>
</dbReference>
<dbReference type="EMBL" id="BMWG01000033">
    <property type="protein sequence ID" value="GGZ61786.1"/>
    <property type="molecule type" value="Genomic_DNA"/>
</dbReference>
<organism evidence="6 7">
    <name type="scientific">Streptomyces inusitatus</name>
    <dbReference type="NCBI Taxonomy" id="68221"/>
    <lineage>
        <taxon>Bacteria</taxon>
        <taxon>Bacillati</taxon>
        <taxon>Actinomycetota</taxon>
        <taxon>Actinomycetes</taxon>
        <taxon>Kitasatosporales</taxon>
        <taxon>Streptomycetaceae</taxon>
        <taxon>Streptomyces</taxon>
    </lineage>
</organism>
<dbReference type="CDD" id="cd03784">
    <property type="entry name" value="GT1_Gtf-like"/>
    <property type="match status" value="1"/>
</dbReference>
<dbReference type="InterPro" id="IPR010610">
    <property type="entry name" value="EryCIII-like_C"/>
</dbReference>
<keyword evidence="2" id="KW-0328">Glycosyltransferase</keyword>
<dbReference type="Pfam" id="PF21036">
    <property type="entry name" value="EryCIII-like_N"/>
    <property type="match status" value="1"/>
</dbReference>
<keyword evidence="3 6" id="KW-0808">Transferase</keyword>
<evidence type="ECO:0000259" key="4">
    <source>
        <dbReference type="Pfam" id="PF06722"/>
    </source>
</evidence>
<keyword evidence="7" id="KW-1185">Reference proteome</keyword>
<evidence type="ECO:0000256" key="2">
    <source>
        <dbReference type="ARBA" id="ARBA00022676"/>
    </source>
</evidence>
<evidence type="ECO:0000256" key="1">
    <source>
        <dbReference type="ARBA" id="ARBA00006962"/>
    </source>
</evidence>
<dbReference type="InterPro" id="IPR050426">
    <property type="entry name" value="Glycosyltransferase_28"/>
</dbReference>
<evidence type="ECO:0000313" key="7">
    <source>
        <dbReference type="Proteomes" id="UP000630936"/>
    </source>
</evidence>
<dbReference type="InterPro" id="IPR002213">
    <property type="entry name" value="UDP_glucos_trans"/>
</dbReference>
<feature type="domain" description="Erythromycin biosynthesis protein CIII-like N-terminal" evidence="5">
    <location>
        <begin position="23"/>
        <end position="226"/>
    </location>
</feature>
<dbReference type="InterPro" id="IPR048284">
    <property type="entry name" value="EryCIII-like_N"/>
</dbReference>
<dbReference type="GO" id="GO:0008194">
    <property type="term" value="F:UDP-glycosyltransferase activity"/>
    <property type="evidence" value="ECO:0007669"/>
    <property type="project" value="InterPro"/>
</dbReference>
<dbReference type="PANTHER" id="PTHR48050">
    <property type="entry name" value="STEROL 3-BETA-GLUCOSYLTRANSFERASE"/>
    <property type="match status" value="1"/>
</dbReference>
<reference evidence="6" key="2">
    <citation type="submission" date="2020-09" db="EMBL/GenBank/DDBJ databases">
        <authorList>
            <person name="Sun Q."/>
            <person name="Ohkuma M."/>
        </authorList>
    </citation>
    <scope>NUCLEOTIDE SEQUENCE</scope>
    <source>
        <strain evidence="6">JCM 4988</strain>
    </source>
</reference>